<dbReference type="OrthoDB" id="169701at2157"/>
<evidence type="ECO:0000313" key="3">
    <source>
        <dbReference type="EMBL" id="ADB60904.1"/>
    </source>
</evidence>
<dbReference type="AlphaFoldDB" id="D2RT24"/>
<protein>
    <recommendedName>
        <fullName evidence="2">SPW repeat-containing integral membrane domain-containing protein</fullName>
    </recommendedName>
</protein>
<proteinExistence type="predicted"/>
<keyword evidence="1" id="KW-0812">Transmembrane</keyword>
<feature type="transmembrane region" description="Helical" evidence="1">
    <location>
        <begin position="65"/>
        <end position="90"/>
    </location>
</feature>
<feature type="domain" description="SPW repeat-containing integral membrane" evidence="2">
    <location>
        <begin position="12"/>
        <end position="103"/>
    </location>
</feature>
<sequence length="123" mass="12461">MDATTKVTAGGNGILGGWLIAAPFVFGAPAVSRWNDVVVGTVVLLVVGYDRIGTDGRGPASATGARLVAILGLWLLLAPFVLGFGGLPLWNDVAAGTVVTSFGSYDAYASAAGHERSVRGTAE</sequence>
<accession>D2RT24</accession>
<evidence type="ECO:0000259" key="2">
    <source>
        <dbReference type="Pfam" id="PF03779"/>
    </source>
</evidence>
<evidence type="ECO:0000256" key="1">
    <source>
        <dbReference type="SAM" id="Phobius"/>
    </source>
</evidence>
<keyword evidence="4" id="KW-1185">Reference proteome</keyword>
<evidence type="ECO:0000313" key="4">
    <source>
        <dbReference type="Proteomes" id="UP000001903"/>
    </source>
</evidence>
<dbReference type="HOGENOM" id="CLU_131907_1_0_2"/>
<dbReference type="KEGG" id="htu:Htur_2020"/>
<reference evidence="3 4" key="1">
    <citation type="journal article" date="2010" name="Stand. Genomic Sci.">
        <title>Complete genome sequence of Haloterrigena turkmenica type strain (4k).</title>
        <authorList>
            <person name="Saunders E."/>
            <person name="Tindall B.J."/>
            <person name="Fahnrich R."/>
            <person name="Lapidus A."/>
            <person name="Copeland A."/>
            <person name="Del Rio T.G."/>
            <person name="Lucas S."/>
            <person name="Chen F."/>
            <person name="Tice H."/>
            <person name="Cheng J.F."/>
            <person name="Han C."/>
            <person name="Detter J.C."/>
            <person name="Bruce D."/>
            <person name="Goodwin L."/>
            <person name="Chain P."/>
            <person name="Pitluck S."/>
            <person name="Pati A."/>
            <person name="Ivanova N."/>
            <person name="Mavromatis K."/>
            <person name="Chen A."/>
            <person name="Palaniappan K."/>
            <person name="Land M."/>
            <person name="Hauser L."/>
            <person name="Chang Y.J."/>
            <person name="Jeffries C.D."/>
            <person name="Brettin T."/>
            <person name="Rohde M."/>
            <person name="Goker M."/>
            <person name="Bristow J."/>
            <person name="Eisen J.A."/>
            <person name="Markowitz V."/>
            <person name="Hugenholtz P."/>
            <person name="Klenk H.P."/>
            <person name="Kyrpides N.C."/>
        </authorList>
    </citation>
    <scope>NUCLEOTIDE SEQUENCE [LARGE SCALE GENOMIC DNA]</scope>
    <source>
        <strain evidence="4">ATCC 51198 / DSM 5511 / JCM 9101 / NCIMB 13204 / VKM B-1734 / 4k</strain>
    </source>
</reference>
<dbReference type="InterPro" id="IPR005530">
    <property type="entry name" value="SPW"/>
</dbReference>
<dbReference type="GeneID" id="8742619"/>
<dbReference type="Pfam" id="PF03779">
    <property type="entry name" value="SPW"/>
    <property type="match status" value="1"/>
</dbReference>
<keyword evidence="1" id="KW-0472">Membrane</keyword>
<dbReference type="eggNOG" id="arCOG09123">
    <property type="taxonomic scope" value="Archaea"/>
</dbReference>
<feature type="transmembrane region" description="Helical" evidence="1">
    <location>
        <begin position="12"/>
        <end position="31"/>
    </location>
</feature>
<organism evidence="3 4">
    <name type="scientific">Haloterrigena turkmenica (strain ATCC 51198 / DSM 5511 / JCM 9101 / NCIMB 13204 / VKM B-1734 / 4k)</name>
    <name type="common">Halococcus turkmenicus</name>
    <dbReference type="NCBI Taxonomy" id="543526"/>
    <lineage>
        <taxon>Archaea</taxon>
        <taxon>Methanobacteriati</taxon>
        <taxon>Methanobacteriota</taxon>
        <taxon>Stenosarchaea group</taxon>
        <taxon>Halobacteria</taxon>
        <taxon>Halobacteriales</taxon>
        <taxon>Natrialbaceae</taxon>
        <taxon>Haloterrigena</taxon>
    </lineage>
</organism>
<gene>
    <name evidence="3" type="ordered locus">Htur_2020</name>
</gene>
<dbReference type="EMBL" id="CP001860">
    <property type="protein sequence ID" value="ADB60904.1"/>
    <property type="molecule type" value="Genomic_DNA"/>
</dbReference>
<name>D2RT24_HALTV</name>
<keyword evidence="1" id="KW-1133">Transmembrane helix</keyword>
<dbReference type="Proteomes" id="UP000001903">
    <property type="component" value="Chromosome"/>
</dbReference>
<dbReference type="RefSeq" id="WP_012943193.1">
    <property type="nucleotide sequence ID" value="NC_013743.1"/>
</dbReference>